<keyword evidence="1" id="KW-1133">Transmembrane helix</keyword>
<evidence type="ECO:0000313" key="2">
    <source>
        <dbReference type="EMBL" id="DAE19652.1"/>
    </source>
</evidence>
<sequence length="115" mass="11543">MAILQRPYAGQVKNLTPPAAGCGGWFLAVGGVICCGRWAAGLAGCGVGRCWRWAAGCCEVWQGVQAVQLVGCRVIGAALALLLVSVCFWLAVQVGGVICCGGGVPAGSSTGPGRH</sequence>
<accession>A0A8S5QM36</accession>
<reference evidence="2" key="1">
    <citation type="journal article" date="2021" name="Proc. Natl. Acad. Sci. U.S.A.">
        <title>A Catalog of Tens of Thousands of Viruses from Human Metagenomes Reveals Hidden Associations with Chronic Diseases.</title>
        <authorList>
            <person name="Tisza M.J."/>
            <person name="Buck C.B."/>
        </authorList>
    </citation>
    <scope>NUCLEOTIDE SEQUENCE</scope>
    <source>
        <strain evidence="2">CtU7I6</strain>
    </source>
</reference>
<organism evidence="2">
    <name type="scientific">Caudovirales sp. ctU7I6</name>
    <dbReference type="NCBI Taxonomy" id="2826776"/>
    <lineage>
        <taxon>Viruses</taxon>
        <taxon>Duplodnaviria</taxon>
        <taxon>Heunggongvirae</taxon>
        <taxon>Uroviricota</taxon>
        <taxon>Caudoviricetes</taxon>
    </lineage>
</organism>
<evidence type="ECO:0000256" key="1">
    <source>
        <dbReference type="SAM" id="Phobius"/>
    </source>
</evidence>
<keyword evidence="1" id="KW-0472">Membrane</keyword>
<dbReference type="EMBL" id="BK015681">
    <property type="protein sequence ID" value="DAE19652.1"/>
    <property type="molecule type" value="Genomic_DNA"/>
</dbReference>
<feature type="transmembrane region" description="Helical" evidence="1">
    <location>
        <begin position="74"/>
        <end position="92"/>
    </location>
</feature>
<name>A0A8S5QM36_9CAUD</name>
<protein>
    <submittedName>
        <fullName evidence="2">Uncharacterized protein</fullName>
    </submittedName>
</protein>
<keyword evidence="1" id="KW-0812">Transmembrane</keyword>
<proteinExistence type="predicted"/>